<evidence type="ECO:0000313" key="2">
    <source>
        <dbReference type="EMBL" id="MFC7362596.1"/>
    </source>
</evidence>
<dbReference type="GO" id="GO:0016787">
    <property type="term" value="F:hydrolase activity"/>
    <property type="evidence" value="ECO:0007669"/>
    <property type="project" value="UniProtKB-KW"/>
</dbReference>
<dbReference type="GO" id="GO:0004386">
    <property type="term" value="F:helicase activity"/>
    <property type="evidence" value="ECO:0007669"/>
    <property type="project" value="UniProtKB-KW"/>
</dbReference>
<accession>A0ABW2N5L9</accession>
<keyword evidence="3" id="KW-1185">Reference proteome</keyword>
<evidence type="ECO:0000313" key="3">
    <source>
        <dbReference type="Proteomes" id="UP001596524"/>
    </source>
</evidence>
<dbReference type="EC" id="3.6.4.-" evidence="2"/>
<dbReference type="InterPro" id="IPR027417">
    <property type="entry name" value="P-loop_NTPase"/>
</dbReference>
<dbReference type="PANTHER" id="PTHR47396:SF1">
    <property type="entry name" value="ATP-DEPENDENT HELICASE IRC3-RELATED"/>
    <property type="match status" value="1"/>
</dbReference>
<dbReference type="InterPro" id="IPR050742">
    <property type="entry name" value="Helicase_Restrict-Modif_Enz"/>
</dbReference>
<sequence>MAETAIALALTPAGVPPLRTHQARALAALDTVWDADRRRAWVVLPPGAGKTRVGLETITAALGAGTATHVVVLAPNTAIQAQWVAAAAAHRLSAGTSRDLAATVTCLTYQSLAVFDADAEVADDPDETPRTERGSLLDRLHRNGAELVENMRSASGLLLVLDECHHLLEVWGRLLGELLHTVEDARVLGLTATPPDAMNREQAALVDELFGEVAFRAGVPAVVKEGHLAPFAELAWLTTPTAHETEWLAAEATRFTELTTYLTDPTFGSLSFLEWINARFVEPVPQTRSWAEVVKAEPDLAHAALRMSHAGLLAAPEGARLNEQHRRAPDADDWVALLGDWMTKHVTRSDDARDRDVVEKVRRALPAVGYVWTRRGIRRGRSPVDRVLARSHAKTTAAVEIVAHELSLLGARTRMLVLCDHERASSTLPTGLQGVLDQQSGSAYAALEALVADPTTATLGPLMVTGSTVAGHPDTLAALAAHAEEIDPRLAGKLQVEGEGPVATLTGAWSSRHWVAPVTSFFESGHCQVLVGTRGLLGEGWDARRISGLIDLTTATTLTAVVQTRGRALRTDPTWDEKVAVNWSVVCVSETHPKGGNDWDRLVRKHEGFHGVDDDGDIVDGVGHIDAAFSPYAPPPVAAFDDINARMRARASQRDEIRSCWEVGQPYRDQIAPTLRVHSTTQVAQVEPATGTVIRLDLVPPPVTMSRSGVTVVDASLAPGPLLGARDAAAAGLGAVGVLAGSGAPLIGWYALAGVGPLVAGAGVWAAADNARREYLAGWVAEHVALAAAVPSVGRVAAAVADALCAAGLTAAGSGAVVVEVHPGGEHRCRLEGAPAEAELFAAALDDALAPMGTPRYVMSRYTMTSPLASARAPRTRRGALKALRHAPPDTTAWHQVPAVLGVNGGRAAAFANAWRRWVGDGDLLFTGSAEGAGVLAAQQGSDPFDATTVMRRHWV</sequence>
<reference evidence="3" key="1">
    <citation type="journal article" date="2019" name="Int. J. Syst. Evol. Microbiol.">
        <title>The Global Catalogue of Microorganisms (GCM) 10K type strain sequencing project: providing services to taxonomists for standard genome sequencing and annotation.</title>
        <authorList>
            <consortium name="The Broad Institute Genomics Platform"/>
            <consortium name="The Broad Institute Genome Sequencing Center for Infectious Disease"/>
            <person name="Wu L."/>
            <person name="Ma J."/>
        </authorList>
    </citation>
    <scope>NUCLEOTIDE SEQUENCE [LARGE SCALE GENOMIC DNA]</scope>
    <source>
        <strain evidence="3">FCH27</strain>
    </source>
</reference>
<dbReference type="RefSeq" id="WP_255888983.1">
    <property type="nucleotide sequence ID" value="NZ_JAFMZM010000001.1"/>
</dbReference>
<keyword evidence="2" id="KW-0347">Helicase</keyword>
<name>A0ABW2N5L9_9ACTN</name>
<feature type="domain" description="Helicase ATP-binding" evidence="1">
    <location>
        <begin position="42"/>
        <end position="212"/>
    </location>
</feature>
<keyword evidence="2" id="KW-0067">ATP-binding</keyword>
<dbReference type="PANTHER" id="PTHR47396">
    <property type="entry name" value="TYPE I RESTRICTION ENZYME ECOKI R PROTEIN"/>
    <property type="match status" value="1"/>
</dbReference>
<dbReference type="Gene3D" id="3.40.50.300">
    <property type="entry name" value="P-loop containing nucleotide triphosphate hydrolases"/>
    <property type="match status" value="2"/>
</dbReference>
<dbReference type="SUPFAM" id="SSF52540">
    <property type="entry name" value="P-loop containing nucleoside triphosphate hydrolases"/>
    <property type="match status" value="2"/>
</dbReference>
<keyword evidence="2" id="KW-0547">Nucleotide-binding</keyword>
<dbReference type="PROSITE" id="PS51192">
    <property type="entry name" value="HELICASE_ATP_BIND_1"/>
    <property type="match status" value="1"/>
</dbReference>
<dbReference type="InterPro" id="IPR006935">
    <property type="entry name" value="Helicase/UvrB_N"/>
</dbReference>
<evidence type="ECO:0000259" key="1">
    <source>
        <dbReference type="PROSITE" id="PS51192"/>
    </source>
</evidence>
<comment type="caution">
    <text evidence="2">The sequence shown here is derived from an EMBL/GenBank/DDBJ whole genome shotgun (WGS) entry which is preliminary data.</text>
</comment>
<dbReference type="EMBL" id="JBHTCH010000025">
    <property type="protein sequence ID" value="MFC7362596.1"/>
    <property type="molecule type" value="Genomic_DNA"/>
</dbReference>
<proteinExistence type="predicted"/>
<dbReference type="Proteomes" id="UP001596524">
    <property type="component" value="Unassembled WGS sequence"/>
</dbReference>
<dbReference type="InterPro" id="IPR014001">
    <property type="entry name" value="Helicase_ATP-bd"/>
</dbReference>
<dbReference type="Pfam" id="PF04851">
    <property type="entry name" value="ResIII"/>
    <property type="match status" value="1"/>
</dbReference>
<protein>
    <submittedName>
        <fullName evidence="2">DEAD/DEAH box helicase</fullName>
        <ecNumber evidence="2">3.6.4.-</ecNumber>
    </submittedName>
</protein>
<dbReference type="SMART" id="SM00487">
    <property type="entry name" value="DEXDc"/>
    <property type="match status" value="1"/>
</dbReference>
<gene>
    <name evidence="2" type="ORF">ACFQO6_20170</name>
</gene>
<organism evidence="2 3">
    <name type="scientific">Nocardioides astragali</name>
    <dbReference type="NCBI Taxonomy" id="1776736"/>
    <lineage>
        <taxon>Bacteria</taxon>
        <taxon>Bacillati</taxon>
        <taxon>Actinomycetota</taxon>
        <taxon>Actinomycetes</taxon>
        <taxon>Propionibacteriales</taxon>
        <taxon>Nocardioidaceae</taxon>
        <taxon>Nocardioides</taxon>
    </lineage>
</organism>
<keyword evidence="2" id="KW-0378">Hydrolase</keyword>